<dbReference type="InterPro" id="IPR021862">
    <property type="entry name" value="DUF3472"/>
</dbReference>
<sequence>MKTIALLTTLPIIAQALVGIDWSVTNAPSVGLKDISFPMNIANAPHEEGYYFAQQFGFHGVSDVGYTGLQPRPDSNGRSIIHAVFSSFIDGTTTTDSNCHDGADGGSGVSCSIEIPAPYGHAYNLVVKNTLGTTWTGTLVDASNKESYHIGTYSLPAGTGGIKDKQVGFIEYYPWNGQPSHTCGSLPWTDVAFGNPTTTAQGVSAKVGKPYEYGDCVGKVNFKVQEINGTLEGLSGSGNVEGKGLGLATVVAGADGGEVELMVPFSSAEDETLIGPRCPTVEAILVIEPVITVKGATIVRAWSMDLILAWYIQRRHHVLQSRIHLLDTYRVLDGKADGHKRHKLKGVVAWEDDVDLSEAQARATCRPQVPTTLSATRCAFKLSMLSEQARG</sequence>
<comment type="caution">
    <text evidence="2">The sequence shown here is derived from an EMBL/GenBank/DDBJ whole genome shotgun (WGS) entry which is preliminary data.</text>
</comment>
<name>A0A5M9MBV6_9EURO</name>
<dbReference type="GeneID" id="54332218"/>
<evidence type="ECO:0000256" key="1">
    <source>
        <dbReference type="SAM" id="SignalP"/>
    </source>
</evidence>
<feature type="chain" id="PRO_5024355101" evidence="1">
    <location>
        <begin position="17"/>
        <end position="391"/>
    </location>
</feature>
<dbReference type="VEuPathDB" id="FungiDB:EYZ11_002928"/>
<dbReference type="AlphaFoldDB" id="A0A5M9MBV6"/>
<dbReference type="RefSeq" id="XP_033422126.1">
    <property type="nucleotide sequence ID" value="XM_033574108.1"/>
</dbReference>
<feature type="signal peptide" evidence="1">
    <location>
        <begin position="1"/>
        <end position="16"/>
    </location>
</feature>
<keyword evidence="1" id="KW-0732">Signal</keyword>
<dbReference type="Pfam" id="PF11958">
    <property type="entry name" value="DUF3472"/>
    <property type="match status" value="1"/>
</dbReference>
<accession>A0A5M9MBV6</accession>
<evidence type="ECO:0000313" key="2">
    <source>
        <dbReference type="EMBL" id="KAA8642764.1"/>
    </source>
</evidence>
<proteinExistence type="predicted"/>
<gene>
    <name evidence="2" type="ORF">ATNIH1004_009516</name>
</gene>
<dbReference type="EMBL" id="QUQM01000005">
    <property type="protein sequence ID" value="KAA8642764.1"/>
    <property type="molecule type" value="Genomic_DNA"/>
</dbReference>
<dbReference type="Proteomes" id="UP000324241">
    <property type="component" value="Unassembled WGS sequence"/>
</dbReference>
<protein>
    <submittedName>
        <fullName evidence="2">Uncharacterized protein</fullName>
    </submittedName>
</protein>
<reference evidence="2 3" key="1">
    <citation type="submission" date="2019-08" db="EMBL/GenBank/DDBJ databases">
        <title>The genome sequence of a newly discovered highly antifungal drug resistant Aspergillus species, Aspergillus tanneri NIH 1004.</title>
        <authorList>
            <person name="Mounaud S."/>
            <person name="Singh I."/>
            <person name="Joardar V."/>
            <person name="Pakala S."/>
            <person name="Pakala S."/>
            <person name="Venepally P."/>
            <person name="Chung J.K."/>
            <person name="Losada L."/>
            <person name="Nierman W.C."/>
        </authorList>
    </citation>
    <scope>NUCLEOTIDE SEQUENCE [LARGE SCALE GENOMIC DNA]</scope>
    <source>
        <strain evidence="2 3">NIH1004</strain>
    </source>
</reference>
<dbReference type="OrthoDB" id="5576763at2759"/>
<evidence type="ECO:0000313" key="3">
    <source>
        <dbReference type="Proteomes" id="UP000324241"/>
    </source>
</evidence>
<organism evidence="2 3">
    <name type="scientific">Aspergillus tanneri</name>
    <dbReference type="NCBI Taxonomy" id="1220188"/>
    <lineage>
        <taxon>Eukaryota</taxon>
        <taxon>Fungi</taxon>
        <taxon>Dikarya</taxon>
        <taxon>Ascomycota</taxon>
        <taxon>Pezizomycotina</taxon>
        <taxon>Eurotiomycetes</taxon>
        <taxon>Eurotiomycetidae</taxon>
        <taxon>Eurotiales</taxon>
        <taxon>Aspergillaceae</taxon>
        <taxon>Aspergillus</taxon>
        <taxon>Aspergillus subgen. Circumdati</taxon>
    </lineage>
</organism>